<organism evidence="2 3">
    <name type="scientific">Rosellinia necatrix mycoreovirus 3 (isolate W370)</name>
    <name type="common">RnMYRV-3</name>
    <name type="synonym">Rosellinia anti-rot virus</name>
    <dbReference type="NCBI Taxonomy" id="311229"/>
    <lineage>
        <taxon>Viruses</taxon>
        <taxon>Riboviria</taxon>
        <taxon>Orthornavirae</taxon>
        <taxon>Duplornaviricota</taxon>
        <taxon>Resentoviricetes</taxon>
        <taxon>Reovirales</taxon>
        <taxon>Spinareoviridae</taxon>
        <taxon>Mycoreovirus</taxon>
        <taxon>Mycoreovirus roselliniae</taxon>
    </lineage>
</organism>
<feature type="region of interest" description="Disordered" evidence="1">
    <location>
        <begin position="1"/>
        <end position="27"/>
    </location>
</feature>
<sequence>MADSTPLDPLTSTPPNDEQTTSHPEKSAEAWESFGRILKDDILTANSISAVFNQLVATRELSRIHANSSLPLTTPAFSVRQDAFSLSAVKVVEHVAIATPEHIPHFYALRPDLDMPSGDVFGLSFLNPGPVAVDSPMMFPFEQPTIKKTCHGLNLIGVVIDVSHPGITMRVNPYDLSDTVIRADGIEEIDMGQYSGGLVTENDMNGKFGLSWFLGKLFDIIGVSFRFGRFLMVSKIDDKDHCLTGRLNMARPDEYARISGQIMKDDYERYPHYMEVIARNHDLDWVRAEVRDHYEPRKLGTVSEGVNLHANRKLSQICYTRSDTLTKRANFEFLSEMRGFRLSPDAYRDLLGVLSVLRQDIGGRREMLRFRKYDVVLDTFGREAESFAIFMYNQQIRLSCDFTLLYSAQFRQDFRSIVEGLAASVLRATVVGTPATLNANMTRTRDSHNVINTTYGQVGFELIDLTINTSIERVARCIALELMPDWYDISTPRSADYGTIDSRKFAHVLLATKIAFLMNPLAYERNRHVKAAVLFDFIRTFLPDVKNELFRGMPWGYRSNGTPVMLEERVGTRRISSNIERFTLLEPIPPRNAIDPAGWNLMTRVLAFLNAPGLSFDVQRDATRYSRQFTMRIPGQASTPLAENSQEYLVVRHLTPAFALMSMFDKYVGRLGRQVSKTTAAAPAWRTALDNFIHSFGEWFHTIYCFAAYCASLLVGVTLPYDNLPRPGADWRSYPSMCEDPDALAALNVHGAPRVYPTVATFPHDELFFPILPSEGLYVALFFHGVYSRYFCGALNPSATGVDWDNVRNYYFGVDPRDLVDTYRSVLQVGHVCGETIDIVARVSTRSIFQGRIRQLVDVIMNSSVLTAKSYAMLAKHLGFLGVDRGLGRTSNMLDDLHEDPRVYAPMIGFTTMGDPTLTNPTRIGQMCRPAILTVYRLLVDAVFSPEIGVLPVLDDISVSYRRARSLQYDSHHAEDPFLVTIKPQTATQLNTSRVSGIRLFSADVSWMDDDGTWHRHNALVIFEMVEDLLREISRISGRECNGTTVQIDERVTYNEIVVEMILQGLKDCYFVLSLPNRRHFVQYAAMFPHHVTQLARSEEVLLKQLMSRHTEIGCWRVMAIDTNVLRGRMEDPNLRKPILSADATGPRILVDGWNTADARVDGQPPDFASYFPDVLEGDDGRGEVVVHGRRRDAYVTFPFGFVAPYRVYTQSPVRIPRFEMTEISD</sequence>
<proteinExistence type="predicted"/>
<reference evidence="3" key="3">
    <citation type="journal article" date="2004" name="Arch. Virol.">
        <title>Complete nucleotide sequences of genome segments 1 and 3 of Rosellinia anti-rot virus in the family Reoviridae.</title>
        <authorList>
            <person name="Wei C.Z."/>
            <person name="Osaki H."/>
            <person name="Iwanami T."/>
            <person name="Matsumoto N."/>
            <person name="Ohtsu Y."/>
        </authorList>
    </citation>
    <scope>NUCLEOTIDE SEQUENCE [LARGE SCALE GENOMIC DNA]</scope>
</reference>
<dbReference type="RefSeq" id="YP_392476.1">
    <property type="nucleotide sequence ID" value="NC_007533.1"/>
</dbReference>
<organismHost>
    <name type="scientific">Rosellinia necatrix</name>
    <name type="common">White root-rot fungus</name>
    <dbReference type="NCBI Taxonomy" id="77044"/>
</organismHost>
<keyword evidence="3" id="KW-1185">Reference proteome</keyword>
<feature type="compositionally biased region" description="Low complexity" evidence="1">
    <location>
        <begin position="1"/>
        <end position="15"/>
    </location>
</feature>
<reference evidence="2 3" key="2">
    <citation type="journal article" date="2003" name="J. Gen. Virol.">
        <title>Molecular characterization of dsRNA segments 2 and 5 and electron microscopy of a novel reovirus from a hypovirulent isolate, W370, of the plant pathogen Rosellinia necatrix.</title>
        <authorList>
            <person name="Wei C.Z."/>
            <person name="Osaki H."/>
            <person name="Iwanami T."/>
            <person name="Matsumoto N."/>
            <person name="Ohtsu Y."/>
        </authorList>
    </citation>
    <scope>NUCLEOTIDE SEQUENCE [LARGE SCALE GENOMIC DNA]</scope>
</reference>
<gene>
    <name evidence="2" type="primary">P2</name>
</gene>
<dbReference type="GeneID" id="3776068"/>
<reference evidence="3" key="1">
    <citation type="journal article" date="2002" name="Virus Genes">
        <title>Nucleotide sequences of double-stranded RNA segments from a hypovirulent strain of the white root rot fungus Rosellinia necatrix: possibility of the first member of the Reoviridae from fungus.</title>
        <authorList>
            <person name="Osaki H."/>
            <person name="Wei C.Z."/>
            <person name="Arakawa M."/>
            <person name="Iwanami T."/>
            <person name="Nomura K."/>
            <person name="Matsumoto N."/>
            <person name="Ohtsu Y."/>
        </authorList>
    </citation>
    <scope>NUCLEOTIDE SEQUENCE [LARGE SCALE GENOMIC DNA]</scope>
</reference>
<evidence type="ECO:0000313" key="2">
    <source>
        <dbReference type="EMBL" id="BAC87701.1"/>
    </source>
</evidence>
<accession>Q76IC8</accession>
<dbReference type="EMBL" id="AB098022">
    <property type="protein sequence ID" value="BAC87701.1"/>
    <property type="molecule type" value="Genomic_RNA"/>
</dbReference>
<protein>
    <submittedName>
        <fullName evidence="2">Uncharacterized protein</fullName>
    </submittedName>
</protein>
<dbReference type="KEGG" id="vg:3776068"/>
<name>Q76IC8_MYRVW</name>
<evidence type="ECO:0000256" key="1">
    <source>
        <dbReference type="SAM" id="MobiDB-lite"/>
    </source>
</evidence>
<dbReference type="Proteomes" id="UP000151058">
    <property type="component" value="Genome"/>
</dbReference>
<evidence type="ECO:0000313" key="3">
    <source>
        <dbReference type="Proteomes" id="UP000151058"/>
    </source>
</evidence>